<organism evidence="14 15">
    <name type="scientific">Polytolypa hystricis (strain UAMH7299)</name>
    <dbReference type="NCBI Taxonomy" id="1447883"/>
    <lineage>
        <taxon>Eukaryota</taxon>
        <taxon>Fungi</taxon>
        <taxon>Dikarya</taxon>
        <taxon>Ascomycota</taxon>
        <taxon>Pezizomycotina</taxon>
        <taxon>Eurotiomycetes</taxon>
        <taxon>Eurotiomycetidae</taxon>
        <taxon>Onygenales</taxon>
        <taxon>Onygenales incertae sedis</taxon>
        <taxon>Polytolypa</taxon>
    </lineage>
</organism>
<evidence type="ECO:0000256" key="7">
    <source>
        <dbReference type="ARBA" id="ARBA00022982"/>
    </source>
</evidence>
<dbReference type="OrthoDB" id="19261at2759"/>
<keyword evidence="5 12" id="KW-0812">Transmembrane</keyword>
<feature type="compositionally biased region" description="Polar residues" evidence="11">
    <location>
        <begin position="667"/>
        <end position="676"/>
    </location>
</feature>
<dbReference type="AlphaFoldDB" id="A0A2B7YRK3"/>
<evidence type="ECO:0000256" key="9">
    <source>
        <dbReference type="ARBA" id="ARBA00023004"/>
    </source>
</evidence>
<feature type="compositionally biased region" description="Basic and acidic residues" evidence="11">
    <location>
        <begin position="583"/>
        <end position="603"/>
    </location>
</feature>
<evidence type="ECO:0000256" key="12">
    <source>
        <dbReference type="SAM" id="Phobius"/>
    </source>
</evidence>
<evidence type="ECO:0000256" key="5">
    <source>
        <dbReference type="ARBA" id="ARBA00022692"/>
    </source>
</evidence>
<dbReference type="SMART" id="SM00665">
    <property type="entry name" value="B561"/>
    <property type="match status" value="1"/>
</dbReference>
<evidence type="ECO:0000256" key="6">
    <source>
        <dbReference type="ARBA" id="ARBA00022723"/>
    </source>
</evidence>
<keyword evidence="15" id="KW-1185">Reference proteome</keyword>
<protein>
    <recommendedName>
        <fullName evidence="13">Cytochrome b561 domain-containing protein</fullName>
    </recommendedName>
</protein>
<dbReference type="STRING" id="1447883.A0A2B7YRK3"/>
<keyword evidence="7" id="KW-0249">Electron transport</keyword>
<comment type="cofactor">
    <cofactor evidence="1">
        <name>heme b</name>
        <dbReference type="ChEBI" id="CHEBI:60344"/>
    </cofactor>
</comment>
<dbReference type="PROSITE" id="PS50939">
    <property type="entry name" value="CYTOCHROME_B561"/>
    <property type="match status" value="1"/>
</dbReference>
<feature type="compositionally biased region" description="Polar residues" evidence="11">
    <location>
        <begin position="486"/>
        <end position="499"/>
    </location>
</feature>
<evidence type="ECO:0000256" key="11">
    <source>
        <dbReference type="SAM" id="MobiDB-lite"/>
    </source>
</evidence>
<dbReference type="GO" id="GO:0016020">
    <property type="term" value="C:membrane"/>
    <property type="evidence" value="ECO:0007669"/>
    <property type="project" value="UniProtKB-SubCell"/>
</dbReference>
<accession>A0A2B7YRK3</accession>
<gene>
    <name evidence="14" type="ORF">AJ80_02663</name>
</gene>
<evidence type="ECO:0000256" key="3">
    <source>
        <dbReference type="ARBA" id="ARBA00022448"/>
    </source>
</evidence>
<keyword evidence="4" id="KW-0349">Heme</keyword>
<feature type="compositionally biased region" description="Pro residues" evidence="11">
    <location>
        <begin position="642"/>
        <end position="659"/>
    </location>
</feature>
<reference evidence="14 15" key="1">
    <citation type="submission" date="2017-10" db="EMBL/GenBank/DDBJ databases">
        <title>Comparative genomics in systemic dimorphic fungi from Ajellomycetaceae.</title>
        <authorList>
            <person name="Munoz J.F."/>
            <person name="Mcewen J.G."/>
            <person name="Clay O.K."/>
            <person name="Cuomo C.A."/>
        </authorList>
    </citation>
    <scope>NUCLEOTIDE SEQUENCE [LARGE SCALE GENOMIC DNA]</scope>
    <source>
        <strain evidence="14 15">UAMH7299</strain>
    </source>
</reference>
<dbReference type="InterPro" id="IPR045150">
    <property type="entry name" value="CYB561D1/2"/>
</dbReference>
<dbReference type="GO" id="GO:0020037">
    <property type="term" value="F:heme binding"/>
    <property type="evidence" value="ECO:0007669"/>
    <property type="project" value="TreeGrafter"/>
</dbReference>
<keyword evidence="10 12" id="KW-0472">Membrane</keyword>
<feature type="transmembrane region" description="Helical" evidence="12">
    <location>
        <begin position="203"/>
        <end position="223"/>
    </location>
</feature>
<evidence type="ECO:0000256" key="2">
    <source>
        <dbReference type="ARBA" id="ARBA00004141"/>
    </source>
</evidence>
<name>A0A2B7YRK3_POLH7</name>
<feature type="region of interest" description="Disordered" evidence="11">
    <location>
        <begin position="332"/>
        <end position="387"/>
    </location>
</feature>
<feature type="region of interest" description="Disordered" evidence="11">
    <location>
        <begin position="629"/>
        <end position="702"/>
    </location>
</feature>
<dbReference type="PANTHER" id="PTHR15422:SF24">
    <property type="entry name" value="DOMON RELATED DOMAIN-CONTAINING PROTEIN"/>
    <property type="match status" value="1"/>
</dbReference>
<comment type="subcellular location">
    <subcellularLocation>
        <location evidence="2">Membrane</location>
        <topology evidence="2">Multi-pass membrane protein</topology>
    </subcellularLocation>
</comment>
<dbReference type="Gene3D" id="1.20.120.1770">
    <property type="match status" value="1"/>
</dbReference>
<feature type="region of interest" description="Disordered" evidence="11">
    <location>
        <begin position="442"/>
        <end position="616"/>
    </location>
</feature>
<evidence type="ECO:0000256" key="10">
    <source>
        <dbReference type="ARBA" id="ARBA00023136"/>
    </source>
</evidence>
<dbReference type="GO" id="GO:0140575">
    <property type="term" value="F:transmembrane monodehydroascorbate reductase activity"/>
    <property type="evidence" value="ECO:0007669"/>
    <property type="project" value="InterPro"/>
</dbReference>
<evidence type="ECO:0000256" key="1">
    <source>
        <dbReference type="ARBA" id="ARBA00001970"/>
    </source>
</evidence>
<dbReference type="PANTHER" id="PTHR15422">
    <property type="entry name" value="OS05G0565100 PROTEIN"/>
    <property type="match status" value="1"/>
</dbReference>
<dbReference type="Proteomes" id="UP000224634">
    <property type="component" value="Unassembled WGS sequence"/>
</dbReference>
<keyword evidence="6" id="KW-0479">Metal-binding</keyword>
<feature type="compositionally biased region" description="Basic and acidic residues" evidence="11">
    <location>
        <begin position="332"/>
        <end position="368"/>
    </location>
</feature>
<feature type="domain" description="Cytochrome b561" evidence="13">
    <location>
        <begin position="33"/>
        <end position="227"/>
    </location>
</feature>
<feature type="compositionally biased region" description="Basic residues" evidence="11">
    <location>
        <begin position="537"/>
        <end position="548"/>
    </location>
</feature>
<keyword evidence="9" id="KW-0408">Iron</keyword>
<feature type="transmembrane region" description="Helical" evidence="12">
    <location>
        <begin position="136"/>
        <end position="155"/>
    </location>
</feature>
<sequence>MLSSRQLSPPGDSTYSSDTLNVGDGTWDTQRNTFLLPNLMGLNFETMRYNGMGNRFRDMAGYHPLVRAHGVIAAITFLGIVPIAIMIARFYHPRPYWALRLHIWLQVLTVFLSTVIFVVGWFAVGPRRSLTNPHHGIGLAIYVMIIAQTFWGWFVHKRTKGERLLYIPMKLMLHQWLGRAVALLGIVQIGLGLTLYGSPLALFVLYALAVFALLLVYFVLTFLRERRWGSDYDGPSDYMSGPEVVDDQRGHSNLGRVAAAGVAGGGLAALGSRFRRRSRSRSPVDGDSERTPQSIVHEKHSEDGRHGGRWGKRILQVGAMAGAAGLAKKFFDRRRGHDSDTESGHYRPAHTRSDSLYDDSLSRVEEGRPGPSHPRPYDGAPSMYTDSAYTYRDDRGHGVRDAAVGGGVFAALKGLFKGRRDKKEQDRIEEIRRADVEAERVTRDGQRRFTGDGLPRRSMRRQPSISVVTGPTDPDTAIPPEPPSHQEFSGTESVTTTGRRQPRYPSLGPAGAAGSSRRRRSGGREESVDSQPYSIKVKMHNGGRHVTLRRLTEEESRRSKRRENRRSSRRRQGSASSLSGHEGNNHWRRVEDMERQQQEDMERNAAVSTVGPDASTVAPASIPAAILPSAAPSVQPSVPTSAPAPTPTPTQLPPPPPIPSGFGNIHSPISTDLSSHASKRDRRRAERRTQSRQGRHHNVEFT</sequence>
<feature type="transmembrane region" description="Helical" evidence="12">
    <location>
        <begin position="103"/>
        <end position="124"/>
    </location>
</feature>
<feature type="transmembrane region" description="Helical" evidence="12">
    <location>
        <begin position="68"/>
        <end position="91"/>
    </location>
</feature>
<evidence type="ECO:0000259" key="13">
    <source>
        <dbReference type="PROSITE" id="PS50939"/>
    </source>
</evidence>
<feature type="compositionally biased region" description="Basic residues" evidence="11">
    <location>
        <begin position="558"/>
        <end position="572"/>
    </location>
</feature>
<feature type="compositionally biased region" description="Basic and acidic residues" evidence="11">
    <location>
        <begin position="282"/>
        <end position="306"/>
    </location>
</feature>
<dbReference type="CDD" id="cd08760">
    <property type="entry name" value="Cyt_b561_FRRS1_like"/>
    <property type="match status" value="1"/>
</dbReference>
<feature type="region of interest" description="Disordered" evidence="11">
    <location>
        <begin position="273"/>
        <end position="309"/>
    </location>
</feature>
<dbReference type="GO" id="GO:0046872">
    <property type="term" value="F:metal ion binding"/>
    <property type="evidence" value="ECO:0007669"/>
    <property type="project" value="UniProtKB-KW"/>
</dbReference>
<keyword evidence="8 12" id="KW-1133">Transmembrane helix</keyword>
<evidence type="ECO:0000256" key="4">
    <source>
        <dbReference type="ARBA" id="ARBA00022617"/>
    </source>
</evidence>
<evidence type="ECO:0000313" key="14">
    <source>
        <dbReference type="EMBL" id="PGH23247.1"/>
    </source>
</evidence>
<keyword evidence="3" id="KW-0813">Transport</keyword>
<evidence type="ECO:0000313" key="15">
    <source>
        <dbReference type="Proteomes" id="UP000224634"/>
    </source>
</evidence>
<feature type="region of interest" description="Disordered" evidence="11">
    <location>
        <begin position="1"/>
        <end position="20"/>
    </location>
</feature>
<dbReference type="EMBL" id="PDNA01000026">
    <property type="protein sequence ID" value="PGH23247.1"/>
    <property type="molecule type" value="Genomic_DNA"/>
</dbReference>
<proteinExistence type="predicted"/>
<dbReference type="InterPro" id="IPR006593">
    <property type="entry name" value="Cyt_b561/ferric_Rdtase_TM"/>
</dbReference>
<comment type="caution">
    <text evidence="14">The sequence shown here is derived from an EMBL/GenBank/DDBJ whole genome shotgun (WGS) entry which is preliminary data.</text>
</comment>
<feature type="transmembrane region" description="Helical" evidence="12">
    <location>
        <begin position="176"/>
        <end position="197"/>
    </location>
</feature>
<evidence type="ECO:0000256" key="8">
    <source>
        <dbReference type="ARBA" id="ARBA00022989"/>
    </source>
</evidence>
<feature type="compositionally biased region" description="Low complexity" evidence="11">
    <location>
        <begin position="629"/>
        <end position="641"/>
    </location>
</feature>